<feature type="domain" description="SRR1-like" evidence="2">
    <location>
        <begin position="126"/>
        <end position="279"/>
    </location>
</feature>
<dbReference type="PANTHER" id="PTHR42080:SF1">
    <property type="entry name" value="SRR1-LIKE DOMAIN-CONTAINING PROTEIN"/>
    <property type="match status" value="1"/>
</dbReference>
<dbReference type="PANTHER" id="PTHR42080">
    <property type="entry name" value="SRR1 DOMAIN-CONTAINING PROTEIN"/>
    <property type="match status" value="1"/>
</dbReference>
<feature type="compositionally biased region" description="Basic and acidic residues" evidence="1">
    <location>
        <begin position="100"/>
        <end position="117"/>
    </location>
</feature>
<protein>
    <recommendedName>
        <fullName evidence="2">SRR1-like domain-containing protein</fullName>
    </recommendedName>
</protein>
<accession>A0A1V6SZE2</accession>
<keyword evidence="4" id="KW-1185">Reference proteome</keyword>
<feature type="region of interest" description="Disordered" evidence="1">
    <location>
        <begin position="100"/>
        <end position="119"/>
    </location>
</feature>
<evidence type="ECO:0000256" key="1">
    <source>
        <dbReference type="SAM" id="MobiDB-lite"/>
    </source>
</evidence>
<organism evidence="3 4">
    <name type="scientific">Penicillium steckii</name>
    <dbReference type="NCBI Taxonomy" id="303698"/>
    <lineage>
        <taxon>Eukaryota</taxon>
        <taxon>Fungi</taxon>
        <taxon>Dikarya</taxon>
        <taxon>Ascomycota</taxon>
        <taxon>Pezizomycotina</taxon>
        <taxon>Eurotiomycetes</taxon>
        <taxon>Eurotiomycetidae</taxon>
        <taxon>Eurotiales</taxon>
        <taxon>Aspergillaceae</taxon>
        <taxon>Penicillium</taxon>
    </lineage>
</organism>
<evidence type="ECO:0000313" key="3">
    <source>
        <dbReference type="EMBL" id="OQE19475.1"/>
    </source>
</evidence>
<evidence type="ECO:0000259" key="2">
    <source>
        <dbReference type="Pfam" id="PF07985"/>
    </source>
</evidence>
<dbReference type="InterPro" id="IPR012942">
    <property type="entry name" value="SRR1-like"/>
</dbReference>
<dbReference type="AlphaFoldDB" id="A0A1V6SZE2"/>
<gene>
    <name evidence="3" type="ORF">PENSTE_c015G05168</name>
</gene>
<dbReference type="EMBL" id="MLKD01000015">
    <property type="protein sequence ID" value="OQE19475.1"/>
    <property type="molecule type" value="Genomic_DNA"/>
</dbReference>
<name>A0A1V6SZE2_9EURO</name>
<feature type="compositionally biased region" description="Basic residues" evidence="1">
    <location>
        <begin position="1"/>
        <end position="10"/>
    </location>
</feature>
<comment type="caution">
    <text evidence="3">The sequence shown here is derived from an EMBL/GenBank/DDBJ whole genome shotgun (WGS) entry which is preliminary data.</text>
</comment>
<dbReference type="STRING" id="303698.A0A1V6SZE2"/>
<dbReference type="Proteomes" id="UP000191285">
    <property type="component" value="Unassembled WGS sequence"/>
</dbReference>
<dbReference type="OrthoDB" id="5318346at2759"/>
<reference evidence="4" key="1">
    <citation type="journal article" date="2017" name="Nat. Microbiol.">
        <title>Global analysis of biosynthetic gene clusters reveals vast potential of secondary metabolite production in Penicillium species.</title>
        <authorList>
            <person name="Nielsen J.C."/>
            <person name="Grijseels S."/>
            <person name="Prigent S."/>
            <person name="Ji B."/>
            <person name="Dainat J."/>
            <person name="Nielsen K.F."/>
            <person name="Frisvad J.C."/>
            <person name="Workman M."/>
            <person name="Nielsen J."/>
        </authorList>
    </citation>
    <scope>NUCLEOTIDE SEQUENCE [LARGE SCALE GENOMIC DNA]</scope>
    <source>
        <strain evidence="4">IBT 24891</strain>
    </source>
</reference>
<proteinExistence type="predicted"/>
<feature type="region of interest" description="Disordered" evidence="1">
    <location>
        <begin position="37"/>
        <end position="56"/>
    </location>
</feature>
<dbReference type="Pfam" id="PF07985">
    <property type="entry name" value="SRR1"/>
    <property type="match status" value="1"/>
</dbReference>
<feature type="region of interest" description="Disordered" evidence="1">
    <location>
        <begin position="1"/>
        <end position="29"/>
    </location>
</feature>
<sequence length="288" mass="32625">MPHSNRKKRNPTSAQKRFQVTDDDGWTHVANGGNVRRAVRTTKRNDREENTGADEEELVLSPAEAPARLTFDELEAQYRGYKERWVQSETWQRLKGQLDQRIRDQESETNEDSHDLDNNTMPIGLVDQIVCIGLGSPSGFLRDGWVDRRAVSMYQLAALDTIRDILTTSNRSPSLSFPVYAQDPVFNALDRALLESLGIMVVESPNAFERVTSKTLLFCPGAERKHLDMLLPSNPKLVLGGPLENTESSIIQTYAEKTESRVLVPFSAQEHAFWKMRLYIMSQLEGDS</sequence>
<evidence type="ECO:0000313" key="4">
    <source>
        <dbReference type="Proteomes" id="UP000191285"/>
    </source>
</evidence>